<proteinExistence type="predicted"/>
<comment type="caution">
    <text evidence="1">The sequence shown here is derived from an EMBL/GenBank/DDBJ whole genome shotgun (WGS) entry which is preliminary data.</text>
</comment>
<name>A0A835CBE2_9FABA</name>
<dbReference type="EMBL" id="JAAIUW010000004">
    <property type="protein sequence ID" value="KAF7833867.1"/>
    <property type="molecule type" value="Genomic_DNA"/>
</dbReference>
<reference evidence="1" key="1">
    <citation type="submission" date="2020-09" db="EMBL/GenBank/DDBJ databases">
        <title>Genome-Enabled Discovery of Anthraquinone Biosynthesis in Senna tora.</title>
        <authorList>
            <person name="Kang S.-H."/>
            <person name="Pandey R.P."/>
            <person name="Lee C.-M."/>
            <person name="Sim J.-S."/>
            <person name="Jeong J.-T."/>
            <person name="Choi B.-S."/>
            <person name="Jung M."/>
            <person name="Ginzburg D."/>
            <person name="Zhao K."/>
            <person name="Won S.Y."/>
            <person name="Oh T.-J."/>
            <person name="Yu Y."/>
            <person name="Kim N.-H."/>
            <person name="Lee O.R."/>
            <person name="Lee T.-H."/>
            <person name="Bashyal P."/>
            <person name="Kim T.-S."/>
            <person name="Lee W.-H."/>
            <person name="Kawkins C."/>
            <person name="Kim C.-K."/>
            <person name="Kim J.S."/>
            <person name="Ahn B.O."/>
            <person name="Rhee S.Y."/>
            <person name="Sohng J.K."/>
        </authorList>
    </citation>
    <scope>NUCLEOTIDE SEQUENCE</scope>
    <source>
        <tissue evidence="1">Leaf</tissue>
    </source>
</reference>
<dbReference type="GO" id="GO:0016853">
    <property type="term" value="F:isomerase activity"/>
    <property type="evidence" value="ECO:0007669"/>
    <property type="project" value="UniProtKB-KW"/>
</dbReference>
<dbReference type="Proteomes" id="UP000634136">
    <property type="component" value="Unassembled WGS sequence"/>
</dbReference>
<accession>A0A835CBE2</accession>
<dbReference type="AlphaFoldDB" id="A0A835CBE2"/>
<organism evidence="1 2">
    <name type="scientific">Senna tora</name>
    <dbReference type="NCBI Taxonomy" id="362788"/>
    <lineage>
        <taxon>Eukaryota</taxon>
        <taxon>Viridiplantae</taxon>
        <taxon>Streptophyta</taxon>
        <taxon>Embryophyta</taxon>
        <taxon>Tracheophyta</taxon>
        <taxon>Spermatophyta</taxon>
        <taxon>Magnoliopsida</taxon>
        <taxon>eudicotyledons</taxon>
        <taxon>Gunneridae</taxon>
        <taxon>Pentapetalae</taxon>
        <taxon>rosids</taxon>
        <taxon>fabids</taxon>
        <taxon>Fabales</taxon>
        <taxon>Fabaceae</taxon>
        <taxon>Caesalpinioideae</taxon>
        <taxon>Cassia clade</taxon>
        <taxon>Senna</taxon>
    </lineage>
</organism>
<keyword evidence="1" id="KW-0413">Isomerase</keyword>
<protein>
    <submittedName>
        <fullName evidence="1">Protein disulfide-isomerase 5-4</fullName>
    </submittedName>
</protein>
<sequence length="113" mass="11514">MERAATIDNPAPDIDASVKSLGIFLSPEDRSIGGSNGGGSSSCGTHSRGCRACCGSGESIITVDMALEDLLVVATEVAGLVVVHMVVDVELVVEVEKGVVTMDITLESPPSPS</sequence>
<gene>
    <name evidence="1" type="ORF">G2W53_008726</name>
</gene>
<keyword evidence="2" id="KW-1185">Reference proteome</keyword>
<evidence type="ECO:0000313" key="1">
    <source>
        <dbReference type="EMBL" id="KAF7833867.1"/>
    </source>
</evidence>
<evidence type="ECO:0000313" key="2">
    <source>
        <dbReference type="Proteomes" id="UP000634136"/>
    </source>
</evidence>